<dbReference type="Proteomes" id="UP000286716">
    <property type="component" value="Unassembled WGS sequence"/>
</dbReference>
<dbReference type="Gene3D" id="3.60.130.10">
    <property type="entry name" value="Clavaminate synthase-like"/>
    <property type="match status" value="1"/>
</dbReference>
<evidence type="ECO:0000256" key="1">
    <source>
        <dbReference type="ARBA" id="ARBA00001954"/>
    </source>
</evidence>
<accession>A0A428WRU4</accession>
<dbReference type="Pfam" id="PF02668">
    <property type="entry name" value="TauD"/>
    <property type="match status" value="1"/>
</dbReference>
<evidence type="ECO:0000313" key="7">
    <source>
        <dbReference type="Proteomes" id="UP000286716"/>
    </source>
</evidence>
<dbReference type="PANTHER" id="PTHR10696:SF56">
    <property type="entry name" value="TAUD_TFDA-LIKE DOMAIN-CONTAINING PROTEIN"/>
    <property type="match status" value="1"/>
</dbReference>
<dbReference type="PANTHER" id="PTHR10696">
    <property type="entry name" value="GAMMA-BUTYROBETAINE HYDROXYLASE-RELATED"/>
    <property type="match status" value="1"/>
</dbReference>
<sequence length="242" mass="27796">MTTAQHAATSRLNYQDLSVPALRDLLDTNGYAYVDGIPGDFDHVAFLTRIGPLMPQYDGELIWSIRAEERFAELYHSLNTKPLFPHSECYEFTGRPPKYLALWCLVPSDDGGGHTTLADMYRFVDGLSEAERTHISTRTYRFFSSAGVQDMQLGRVAEHPFIEYRDGRPPIVRFSLNNVDKSDDEVLPGVLNRAVEYFDQEHIAVNYATNSLLIWDNHRMTHSRTGYTNHGRHLRRVWLDET</sequence>
<evidence type="ECO:0000256" key="3">
    <source>
        <dbReference type="ARBA" id="ARBA00023004"/>
    </source>
</evidence>
<dbReference type="OrthoDB" id="581608at2"/>
<feature type="domain" description="TauD/TfdA-like" evidence="5">
    <location>
        <begin position="12"/>
        <end position="238"/>
    </location>
</feature>
<dbReference type="InterPro" id="IPR050411">
    <property type="entry name" value="AlphaKG_dependent_hydroxylases"/>
</dbReference>
<evidence type="ECO:0000259" key="5">
    <source>
        <dbReference type="Pfam" id="PF02668"/>
    </source>
</evidence>
<dbReference type="InterPro" id="IPR042098">
    <property type="entry name" value="TauD-like_sf"/>
</dbReference>
<keyword evidence="7" id="KW-1185">Reference proteome</keyword>
<evidence type="ECO:0000256" key="4">
    <source>
        <dbReference type="ARBA" id="ARBA00023194"/>
    </source>
</evidence>
<dbReference type="GO" id="GO:0017000">
    <property type="term" value="P:antibiotic biosynthetic process"/>
    <property type="evidence" value="ECO:0007669"/>
    <property type="project" value="UniProtKB-KW"/>
</dbReference>
<evidence type="ECO:0000313" key="6">
    <source>
        <dbReference type="EMBL" id="RSM45791.1"/>
    </source>
</evidence>
<dbReference type="EMBL" id="QHHU01000015">
    <property type="protein sequence ID" value="RSM45791.1"/>
    <property type="molecule type" value="Genomic_DNA"/>
</dbReference>
<keyword evidence="2" id="KW-0560">Oxidoreductase</keyword>
<dbReference type="AlphaFoldDB" id="A0A428WRU4"/>
<comment type="caution">
    <text evidence="6">The sequence shown here is derived from an EMBL/GenBank/DDBJ whole genome shotgun (WGS) entry which is preliminary data.</text>
</comment>
<keyword evidence="3" id="KW-0408">Iron</keyword>
<dbReference type="SUPFAM" id="SSF51197">
    <property type="entry name" value="Clavaminate synthase-like"/>
    <property type="match status" value="1"/>
</dbReference>
<dbReference type="GO" id="GO:0016491">
    <property type="term" value="F:oxidoreductase activity"/>
    <property type="evidence" value="ECO:0007669"/>
    <property type="project" value="UniProtKB-KW"/>
</dbReference>
<evidence type="ECO:0000256" key="2">
    <source>
        <dbReference type="ARBA" id="ARBA00023002"/>
    </source>
</evidence>
<proteinExistence type="predicted"/>
<name>A0A428WRU4_AMYBA</name>
<comment type="cofactor">
    <cofactor evidence="1">
        <name>Fe(2+)</name>
        <dbReference type="ChEBI" id="CHEBI:29033"/>
    </cofactor>
</comment>
<protein>
    <recommendedName>
        <fullName evidence="5">TauD/TfdA-like domain-containing protein</fullName>
    </recommendedName>
</protein>
<dbReference type="RefSeq" id="WP_020640595.1">
    <property type="nucleotide sequence ID" value="NZ_QHHU01000015.1"/>
</dbReference>
<organism evidence="6 7">
    <name type="scientific">Amycolatopsis balhimycina DSM 5908</name>
    <dbReference type="NCBI Taxonomy" id="1081091"/>
    <lineage>
        <taxon>Bacteria</taxon>
        <taxon>Bacillati</taxon>
        <taxon>Actinomycetota</taxon>
        <taxon>Actinomycetes</taxon>
        <taxon>Pseudonocardiales</taxon>
        <taxon>Pseudonocardiaceae</taxon>
        <taxon>Amycolatopsis</taxon>
    </lineage>
</organism>
<gene>
    <name evidence="6" type="ORF">DMA12_13030</name>
</gene>
<keyword evidence="4" id="KW-0045">Antibiotic biosynthesis</keyword>
<reference evidence="6 7" key="1">
    <citation type="submission" date="2018-05" db="EMBL/GenBank/DDBJ databases">
        <title>Evolution of GPA BGCs.</title>
        <authorList>
            <person name="Waglechner N."/>
            <person name="Wright G.D."/>
        </authorList>
    </citation>
    <scope>NUCLEOTIDE SEQUENCE [LARGE SCALE GENOMIC DNA]</scope>
    <source>
        <strain evidence="6 7">DSM 5908</strain>
    </source>
</reference>
<dbReference type="InterPro" id="IPR003819">
    <property type="entry name" value="TauD/TfdA-like"/>
</dbReference>